<protein>
    <submittedName>
        <fullName evidence="11">GMC oxidoreductase</fullName>
    </submittedName>
</protein>
<feature type="chain" id="PRO_5040120547" evidence="9">
    <location>
        <begin position="20"/>
        <end position="701"/>
    </location>
</feature>
<evidence type="ECO:0000256" key="3">
    <source>
        <dbReference type="ARBA" id="ARBA00022630"/>
    </source>
</evidence>
<evidence type="ECO:0000256" key="4">
    <source>
        <dbReference type="ARBA" id="ARBA00022827"/>
    </source>
</evidence>
<dbReference type="InterPro" id="IPR027424">
    <property type="entry name" value="Glucose_Oxidase_domain_2"/>
</dbReference>
<keyword evidence="9" id="KW-0732">Signal</keyword>
<dbReference type="Pfam" id="PF05199">
    <property type="entry name" value="GMC_oxred_C"/>
    <property type="match status" value="1"/>
</dbReference>
<feature type="binding site" evidence="7">
    <location>
        <position position="290"/>
    </location>
    <ligand>
        <name>FAD</name>
        <dbReference type="ChEBI" id="CHEBI:57692"/>
    </ligand>
</feature>
<dbReference type="EMBL" id="BPQB01000091">
    <property type="protein sequence ID" value="GJE98597.1"/>
    <property type="molecule type" value="Genomic_DNA"/>
</dbReference>
<feature type="domain" description="Glucose-methanol-choline oxidoreductase N-terminal" evidence="10">
    <location>
        <begin position="333"/>
        <end position="347"/>
    </location>
</feature>
<dbReference type="PROSITE" id="PS00624">
    <property type="entry name" value="GMC_OXRED_2"/>
    <property type="match status" value="1"/>
</dbReference>
<dbReference type="InterPro" id="IPR036188">
    <property type="entry name" value="FAD/NAD-bd_sf"/>
</dbReference>
<feature type="region of interest" description="Disordered" evidence="8">
    <location>
        <begin position="652"/>
        <end position="677"/>
    </location>
</feature>
<evidence type="ECO:0000256" key="6">
    <source>
        <dbReference type="PIRSR" id="PIRSR000137-1"/>
    </source>
</evidence>
<evidence type="ECO:0000256" key="5">
    <source>
        <dbReference type="ARBA" id="ARBA00023002"/>
    </source>
</evidence>
<dbReference type="Pfam" id="PF00732">
    <property type="entry name" value="GMC_oxred_N"/>
    <property type="match status" value="1"/>
</dbReference>
<dbReference type="OrthoDB" id="269227at2759"/>
<feature type="signal peptide" evidence="9">
    <location>
        <begin position="1"/>
        <end position="19"/>
    </location>
</feature>
<keyword evidence="12" id="KW-1185">Reference proteome</keyword>
<feature type="active site" description="Proton donor" evidence="6">
    <location>
        <position position="583"/>
    </location>
</feature>
<evidence type="ECO:0000256" key="7">
    <source>
        <dbReference type="PIRSR" id="PIRSR000137-2"/>
    </source>
</evidence>
<dbReference type="AlphaFoldDB" id="A0A9P3GN97"/>
<evidence type="ECO:0000256" key="2">
    <source>
        <dbReference type="ARBA" id="ARBA00010790"/>
    </source>
</evidence>
<evidence type="ECO:0000256" key="9">
    <source>
        <dbReference type="SAM" id="SignalP"/>
    </source>
</evidence>
<feature type="active site" description="Proton acceptor" evidence="6">
    <location>
        <position position="626"/>
    </location>
</feature>
<evidence type="ECO:0000313" key="11">
    <source>
        <dbReference type="EMBL" id="GJE98597.1"/>
    </source>
</evidence>
<comment type="caution">
    <text evidence="11">The sequence shown here is derived from an EMBL/GenBank/DDBJ whole genome shotgun (WGS) entry which is preliminary data.</text>
</comment>
<evidence type="ECO:0000256" key="8">
    <source>
        <dbReference type="SAM" id="MobiDB-lite"/>
    </source>
</evidence>
<dbReference type="SUPFAM" id="SSF54373">
    <property type="entry name" value="FAD-linked reductases, C-terminal domain"/>
    <property type="match status" value="1"/>
</dbReference>
<dbReference type="Gene3D" id="3.50.50.60">
    <property type="entry name" value="FAD/NAD(P)-binding domain"/>
    <property type="match status" value="1"/>
</dbReference>
<keyword evidence="5" id="KW-0560">Oxidoreductase</keyword>
<reference evidence="11 12" key="1">
    <citation type="submission" date="2021-08" db="EMBL/GenBank/DDBJ databases">
        <title>Draft Genome Sequence of Phanerochaete sordida strain YK-624.</title>
        <authorList>
            <person name="Mori T."/>
            <person name="Dohra H."/>
            <person name="Suzuki T."/>
            <person name="Kawagishi H."/>
            <person name="Hirai H."/>
        </authorList>
    </citation>
    <scope>NUCLEOTIDE SEQUENCE [LARGE SCALE GENOMIC DNA]</scope>
    <source>
        <strain evidence="11 12">YK-624</strain>
    </source>
</reference>
<dbReference type="Gene3D" id="4.10.450.10">
    <property type="entry name" value="Glucose Oxidase, domain 2"/>
    <property type="match status" value="1"/>
</dbReference>
<dbReference type="PIRSF" id="PIRSF000137">
    <property type="entry name" value="Alcohol_oxidase"/>
    <property type="match status" value="1"/>
</dbReference>
<dbReference type="PROSITE" id="PS51257">
    <property type="entry name" value="PROKAR_LIPOPROTEIN"/>
    <property type="match status" value="1"/>
</dbReference>
<comment type="similarity">
    <text evidence="2">Belongs to the GMC oxidoreductase family.</text>
</comment>
<keyword evidence="4 7" id="KW-0274">FAD</keyword>
<dbReference type="PANTHER" id="PTHR11552">
    <property type="entry name" value="GLUCOSE-METHANOL-CHOLINE GMC OXIDOREDUCTASE"/>
    <property type="match status" value="1"/>
</dbReference>
<keyword evidence="3" id="KW-0285">Flavoprotein</keyword>
<evidence type="ECO:0000259" key="10">
    <source>
        <dbReference type="PROSITE" id="PS00624"/>
    </source>
</evidence>
<dbReference type="PANTHER" id="PTHR11552:SF218">
    <property type="entry name" value="GLUCOSE-METHANOL-CHOLINE OXIDOREDUCTASE N-TERMINAL DOMAIN-CONTAINING PROTEIN"/>
    <property type="match status" value="1"/>
</dbReference>
<dbReference type="Gene3D" id="3.30.560.10">
    <property type="entry name" value="Glucose Oxidase, domain 3"/>
    <property type="match status" value="1"/>
</dbReference>
<sequence length="701" mass="73180">MRSLSLLLAGISLSSCASAFTGGHRDIFHDEFGHEVRSDHDLRRRNIVYNGQISGSYDFVIVGGGTAGLAIAARLSEDSNHTVLVLEAGDTGDAVASSINIPGNAYYSSLLGSSYDWNYQTVPQDNAANRQIAWPRGKVLSGSSAINGLYAVRPSKLEVDAWGALVPGGDKWNWNSLFAAMKKSENFTAPSAQIEAEGSIMYDPASHGTSGPVHVSYPGYILPVVGNWTQTLSDIGIPFSADANGGDGWGGFIATSTINPANWTRSHSRAAYIDPLPPRPNLDILANSTVTRLIFAAGSPQNNLSVNSVEFAATRTGARQTVNVTKEVILAGGAIGSPQVLMLSGVGPSDVLQAVNIPVNVNLPGVGQHLQDHISTQVTFQTSDDTAASLHAANATDLPNGQSSPFLSFINSATAYANISDLLGDYYTTFQQDIASALSTSASTLVPSTDPTVRAGYEAIYNATVQLMGTPIGQIEILLSLTGTSQSSNKIIAIQAALQHPFSQGRLYINSSDPFDPPVIDPNYASHSADIVMLREGLKLARKLGGTAPLSSAVLSEVSPGAAVQSDDDWDAWAAKGFGTEFHPSCSCAMLPLAQGGVVDADLKVYGLGNVRVADASVFPIQFAAHLQMPTYGLAEQAANIVRAQWNGVALSQPSSVTPPTPTSTGGPKPTDNNTTSDAAALVPSISLALAGAVAVLAFGL</sequence>
<evidence type="ECO:0000313" key="12">
    <source>
        <dbReference type="Proteomes" id="UP000703269"/>
    </source>
</evidence>
<dbReference type="SUPFAM" id="SSF51905">
    <property type="entry name" value="FAD/NAD(P)-binding domain"/>
    <property type="match status" value="1"/>
</dbReference>
<feature type="binding site" evidence="7">
    <location>
        <position position="139"/>
    </location>
    <ligand>
        <name>FAD</name>
        <dbReference type="ChEBI" id="CHEBI:57692"/>
    </ligand>
</feature>
<accession>A0A9P3GN97</accession>
<evidence type="ECO:0000256" key="1">
    <source>
        <dbReference type="ARBA" id="ARBA00001974"/>
    </source>
</evidence>
<dbReference type="InterPro" id="IPR012132">
    <property type="entry name" value="GMC_OxRdtase"/>
</dbReference>
<organism evidence="11 12">
    <name type="scientific">Phanerochaete sordida</name>
    <dbReference type="NCBI Taxonomy" id="48140"/>
    <lineage>
        <taxon>Eukaryota</taxon>
        <taxon>Fungi</taxon>
        <taxon>Dikarya</taxon>
        <taxon>Basidiomycota</taxon>
        <taxon>Agaricomycotina</taxon>
        <taxon>Agaricomycetes</taxon>
        <taxon>Polyporales</taxon>
        <taxon>Phanerochaetaceae</taxon>
        <taxon>Phanerochaete</taxon>
    </lineage>
</organism>
<name>A0A9P3GN97_9APHY</name>
<dbReference type="InterPro" id="IPR000172">
    <property type="entry name" value="GMC_OxRdtase_N"/>
</dbReference>
<dbReference type="GO" id="GO:0050660">
    <property type="term" value="F:flavin adenine dinucleotide binding"/>
    <property type="evidence" value="ECO:0007669"/>
    <property type="project" value="InterPro"/>
</dbReference>
<dbReference type="GO" id="GO:0016614">
    <property type="term" value="F:oxidoreductase activity, acting on CH-OH group of donors"/>
    <property type="evidence" value="ECO:0007669"/>
    <property type="project" value="InterPro"/>
</dbReference>
<comment type="cofactor">
    <cofactor evidence="1 7">
        <name>FAD</name>
        <dbReference type="ChEBI" id="CHEBI:57692"/>
    </cofactor>
</comment>
<proteinExistence type="inferred from homology"/>
<gene>
    <name evidence="11" type="ORF">PsYK624_148310</name>
</gene>
<dbReference type="InterPro" id="IPR007867">
    <property type="entry name" value="GMC_OxRtase_C"/>
</dbReference>
<dbReference type="Proteomes" id="UP000703269">
    <property type="component" value="Unassembled WGS sequence"/>
</dbReference>